<dbReference type="EMBL" id="CM035409">
    <property type="protein sequence ID" value="KAH7439348.1"/>
    <property type="molecule type" value="Genomic_DNA"/>
</dbReference>
<organism evidence="7 8">
    <name type="scientific">Ceratopteris richardii</name>
    <name type="common">Triangle waterfern</name>
    <dbReference type="NCBI Taxonomy" id="49495"/>
    <lineage>
        <taxon>Eukaryota</taxon>
        <taxon>Viridiplantae</taxon>
        <taxon>Streptophyta</taxon>
        <taxon>Embryophyta</taxon>
        <taxon>Tracheophyta</taxon>
        <taxon>Polypodiopsida</taxon>
        <taxon>Polypodiidae</taxon>
        <taxon>Polypodiales</taxon>
        <taxon>Pteridineae</taxon>
        <taxon>Pteridaceae</taxon>
        <taxon>Parkerioideae</taxon>
        <taxon>Ceratopteris</taxon>
    </lineage>
</organism>
<evidence type="ECO:0000256" key="2">
    <source>
        <dbReference type="ARBA" id="ARBA00022853"/>
    </source>
</evidence>
<feature type="compositionally biased region" description="Acidic residues" evidence="5">
    <location>
        <begin position="236"/>
        <end position="257"/>
    </location>
</feature>
<gene>
    <name evidence="7" type="ORF">KP509_04G057400</name>
</gene>
<feature type="compositionally biased region" description="Acidic residues" evidence="5">
    <location>
        <begin position="382"/>
        <end position="391"/>
    </location>
</feature>
<evidence type="ECO:0000256" key="1">
    <source>
        <dbReference type="ARBA" id="ARBA00004123"/>
    </source>
</evidence>
<feature type="compositionally biased region" description="Basic residues" evidence="5">
    <location>
        <begin position="291"/>
        <end position="314"/>
    </location>
</feature>
<dbReference type="SUPFAM" id="SSF109715">
    <property type="entry name" value="DEK C-terminal domain"/>
    <property type="match status" value="1"/>
</dbReference>
<feature type="compositionally biased region" description="Basic and acidic residues" evidence="5">
    <location>
        <begin position="19"/>
        <end position="34"/>
    </location>
</feature>
<dbReference type="PANTHER" id="PTHR13468">
    <property type="entry name" value="DEK PROTEIN"/>
    <property type="match status" value="1"/>
</dbReference>
<feature type="compositionally biased region" description="Polar residues" evidence="5">
    <location>
        <begin position="401"/>
        <end position="411"/>
    </location>
</feature>
<evidence type="ECO:0000313" key="8">
    <source>
        <dbReference type="Proteomes" id="UP000825935"/>
    </source>
</evidence>
<proteinExistence type="predicted"/>
<evidence type="ECO:0000259" key="6">
    <source>
        <dbReference type="PROSITE" id="PS51998"/>
    </source>
</evidence>
<dbReference type="Gene3D" id="1.10.10.60">
    <property type="entry name" value="Homeodomain-like"/>
    <property type="match status" value="1"/>
</dbReference>
<dbReference type="PANTHER" id="PTHR13468:SF1">
    <property type="entry name" value="PROTEIN DEK"/>
    <property type="match status" value="1"/>
</dbReference>
<comment type="caution">
    <text evidence="7">The sequence shown here is derived from an EMBL/GenBank/DDBJ whole genome shotgun (WGS) entry which is preliminary data.</text>
</comment>
<keyword evidence="8" id="KW-1185">Reference proteome</keyword>
<protein>
    <recommendedName>
        <fullName evidence="6">DEK-C domain-containing protein</fullName>
    </recommendedName>
</protein>
<dbReference type="GO" id="GO:0006325">
    <property type="term" value="P:chromatin organization"/>
    <property type="evidence" value="ECO:0007669"/>
    <property type="project" value="UniProtKB-KW"/>
</dbReference>
<feature type="compositionally biased region" description="Basic residues" evidence="5">
    <location>
        <begin position="208"/>
        <end position="217"/>
    </location>
</feature>
<feature type="region of interest" description="Disordered" evidence="5">
    <location>
        <begin position="381"/>
        <end position="453"/>
    </location>
</feature>
<feature type="domain" description="DEK-C" evidence="6">
    <location>
        <begin position="322"/>
        <end position="377"/>
    </location>
</feature>
<dbReference type="AlphaFoldDB" id="A0A8T2UT61"/>
<dbReference type="InterPro" id="IPR044198">
    <property type="entry name" value="DEK"/>
</dbReference>
<dbReference type="Proteomes" id="UP000825935">
    <property type="component" value="Chromosome 4"/>
</dbReference>
<keyword evidence="4" id="KW-0539">Nucleus</keyword>
<feature type="region of interest" description="Disordered" evidence="5">
    <location>
        <begin position="19"/>
        <end position="52"/>
    </location>
</feature>
<feature type="region of interest" description="Disordered" evidence="5">
    <location>
        <begin position="208"/>
        <end position="331"/>
    </location>
</feature>
<dbReference type="EMBL" id="CM035409">
    <property type="protein sequence ID" value="KAH7439347.1"/>
    <property type="molecule type" value="Genomic_DNA"/>
</dbReference>
<accession>A0A8T2UT61</accession>
<evidence type="ECO:0000256" key="3">
    <source>
        <dbReference type="ARBA" id="ARBA00023125"/>
    </source>
</evidence>
<name>A0A8T2UT61_CERRI</name>
<dbReference type="OMA" id="WHENEED"/>
<keyword evidence="3" id="KW-0238">DNA-binding</keyword>
<dbReference type="Pfam" id="PF08766">
    <property type="entry name" value="DEK_C"/>
    <property type="match status" value="1"/>
</dbReference>
<feature type="compositionally biased region" description="Acidic residues" evidence="5">
    <location>
        <begin position="435"/>
        <end position="453"/>
    </location>
</feature>
<keyword evidence="2" id="KW-0156">Chromatin regulator</keyword>
<dbReference type="OrthoDB" id="370884at2759"/>
<feature type="compositionally biased region" description="Basic and acidic residues" evidence="5">
    <location>
        <begin position="280"/>
        <end position="290"/>
    </location>
</feature>
<evidence type="ECO:0000256" key="5">
    <source>
        <dbReference type="SAM" id="MobiDB-lite"/>
    </source>
</evidence>
<evidence type="ECO:0000256" key="4">
    <source>
        <dbReference type="ARBA" id="ARBA00023242"/>
    </source>
</evidence>
<evidence type="ECO:0000313" key="7">
    <source>
        <dbReference type="EMBL" id="KAH7439347.1"/>
    </source>
</evidence>
<dbReference type="InterPro" id="IPR014876">
    <property type="entry name" value="DEK_C"/>
</dbReference>
<dbReference type="GO" id="GO:0005634">
    <property type="term" value="C:nucleus"/>
    <property type="evidence" value="ECO:0007669"/>
    <property type="project" value="UniProtKB-SubCell"/>
</dbReference>
<sequence>MESENIEIQQAVKLKETGKKRADAVKLQRGDNAARKKRKQMELPSPATDRPIRERKSIERLIVSPQKEVKEFKILKGTGTPLKNIPNVVFKLSKLKGSDEAVQTLHRVIFGRVSSKYTAKANILQFSGFVWNENEEKERIKVKERLDKVVKEILAKISDILDLNLQKGLKKEDSVIKVLEFLKSPYKTTDELIEEKIKLVKMKKALKKSLKSTKKRRSTAEKSPKKKTPKKKKDTDEEGVDNTADDEDEMNEEPEERYEDKGDDYYDDSSSKKKKRKRASREVKSDEPSPKKGKGQKKRGSNKKAPKEKKPRGRARAEKPKEPSDEDLREAITELLQKADFSKVTFTDVMKQLGERFKLDLTYMKSHLKALIQEEIARLVGEGEDEDEDSNTEAVEKTGKQMEQNDSQDNPKSSEGDGEEDDVDRDKESNPTKDEESDSEEEEDEQVEGDDKD</sequence>
<dbReference type="GO" id="GO:2000779">
    <property type="term" value="P:regulation of double-strand break repair"/>
    <property type="evidence" value="ECO:0007669"/>
    <property type="project" value="TreeGrafter"/>
</dbReference>
<dbReference type="GO" id="GO:0042393">
    <property type="term" value="F:histone binding"/>
    <property type="evidence" value="ECO:0007669"/>
    <property type="project" value="TreeGrafter"/>
</dbReference>
<feature type="compositionally biased region" description="Basic and acidic residues" evidence="5">
    <location>
        <begin position="424"/>
        <end position="434"/>
    </location>
</feature>
<dbReference type="GO" id="GO:0003677">
    <property type="term" value="F:DNA binding"/>
    <property type="evidence" value="ECO:0007669"/>
    <property type="project" value="UniProtKB-KW"/>
</dbReference>
<dbReference type="PROSITE" id="PS51998">
    <property type="entry name" value="DEK_C"/>
    <property type="match status" value="1"/>
</dbReference>
<comment type="subcellular location">
    <subcellularLocation>
        <location evidence="1">Nucleus</location>
    </subcellularLocation>
</comment>
<reference evidence="7" key="1">
    <citation type="submission" date="2021-08" db="EMBL/GenBank/DDBJ databases">
        <title>WGS assembly of Ceratopteris richardii.</title>
        <authorList>
            <person name="Marchant D.B."/>
            <person name="Chen G."/>
            <person name="Jenkins J."/>
            <person name="Shu S."/>
            <person name="Leebens-Mack J."/>
            <person name="Grimwood J."/>
            <person name="Schmutz J."/>
            <person name="Soltis P."/>
            <person name="Soltis D."/>
            <person name="Chen Z.-H."/>
        </authorList>
    </citation>
    <scope>NUCLEOTIDE SEQUENCE</scope>
    <source>
        <strain evidence="7">Whitten #5841</strain>
        <tissue evidence="7">Leaf</tissue>
    </source>
</reference>